<feature type="domain" description="HTH tetR-type" evidence="3">
    <location>
        <begin position="14"/>
        <end position="74"/>
    </location>
</feature>
<dbReference type="Gene3D" id="1.10.357.10">
    <property type="entry name" value="Tetracycline Repressor, domain 2"/>
    <property type="match status" value="1"/>
</dbReference>
<gene>
    <name evidence="4" type="ORF">EMB92_02040</name>
</gene>
<protein>
    <submittedName>
        <fullName evidence="4">TetR/AcrR family transcriptional regulator</fullName>
    </submittedName>
</protein>
<proteinExistence type="predicted"/>
<evidence type="ECO:0000256" key="1">
    <source>
        <dbReference type="ARBA" id="ARBA00023125"/>
    </source>
</evidence>
<dbReference type="AlphaFoldDB" id="A0A5M9ZEB2"/>
<accession>A0A5M9ZEB2</accession>
<dbReference type="SUPFAM" id="SSF46689">
    <property type="entry name" value="Homeodomain-like"/>
    <property type="match status" value="1"/>
</dbReference>
<dbReference type="InterPro" id="IPR009057">
    <property type="entry name" value="Homeodomain-like_sf"/>
</dbReference>
<sequence length="199" mass="22562">MKKDLNAKLSRGALRTLDAFSGAMMDLLRAKPLASISVNELCERSSYPRATFYNYFDDRDDLLTYCWTALSGKSRIGDLEAAEPERRMDLALDMMADMLEDNAVLLKEVLEHNPVDGPMFTSLRAFITERSRDLMCTCVDRERHALPVELIADHYANTLMLVLDWSYLRGHTLTRPELHDYVHALLAGATEYGRTVAIA</sequence>
<dbReference type="InterPro" id="IPR001647">
    <property type="entry name" value="HTH_TetR"/>
</dbReference>
<dbReference type="PROSITE" id="PS50977">
    <property type="entry name" value="HTH_TETR_2"/>
    <property type="match status" value="1"/>
</dbReference>
<evidence type="ECO:0000313" key="4">
    <source>
        <dbReference type="EMBL" id="KAA8817378.1"/>
    </source>
</evidence>
<name>A0A5M9ZEB2_9BIFI</name>
<dbReference type="EMBL" id="RZJP01000001">
    <property type="protein sequence ID" value="KAA8817378.1"/>
    <property type="molecule type" value="Genomic_DNA"/>
</dbReference>
<dbReference type="GO" id="GO:0003677">
    <property type="term" value="F:DNA binding"/>
    <property type="evidence" value="ECO:0007669"/>
    <property type="project" value="UniProtKB-UniRule"/>
</dbReference>
<evidence type="ECO:0000256" key="2">
    <source>
        <dbReference type="PROSITE-ProRule" id="PRU00335"/>
    </source>
</evidence>
<feature type="DNA-binding region" description="H-T-H motif" evidence="2">
    <location>
        <begin position="37"/>
        <end position="56"/>
    </location>
</feature>
<organism evidence="4 5">
    <name type="scientific">Bifidobacterium callitrichos</name>
    <dbReference type="NCBI Taxonomy" id="762209"/>
    <lineage>
        <taxon>Bacteria</taxon>
        <taxon>Bacillati</taxon>
        <taxon>Actinomycetota</taxon>
        <taxon>Actinomycetes</taxon>
        <taxon>Bifidobacteriales</taxon>
        <taxon>Bifidobacteriaceae</taxon>
        <taxon>Bifidobacterium</taxon>
    </lineage>
</organism>
<evidence type="ECO:0000313" key="5">
    <source>
        <dbReference type="Proteomes" id="UP000326060"/>
    </source>
</evidence>
<comment type="caution">
    <text evidence="4">The sequence shown here is derived from an EMBL/GenBank/DDBJ whole genome shotgun (WGS) entry which is preliminary data.</text>
</comment>
<dbReference type="RefSeq" id="WP_150393609.1">
    <property type="nucleotide sequence ID" value="NZ_RZJP01000001.1"/>
</dbReference>
<reference evidence="4 5" key="1">
    <citation type="journal article" date="2019" name="Syst. Appl. Microbiol.">
        <title>Characterization of Bifidobacterium species in feaces of the Egyptian fruit bat: Description of B. vespertilionis sp. nov. and B. rousetti sp. nov.</title>
        <authorList>
            <person name="Modesto M."/>
            <person name="Satti M."/>
            <person name="Watanabe K."/>
            <person name="Puglisi E."/>
            <person name="Morelli L."/>
            <person name="Huang C.-H."/>
            <person name="Liou J.-S."/>
            <person name="Miyashita M."/>
            <person name="Tamura T."/>
            <person name="Saito S."/>
            <person name="Mori K."/>
            <person name="Huang L."/>
            <person name="Sciavilla P."/>
            <person name="Sandri C."/>
            <person name="Spiezio C."/>
            <person name="Vitali F."/>
            <person name="Cavalieri D."/>
            <person name="Perpetuini G."/>
            <person name="Tofalo R."/>
            <person name="Bonetti A."/>
            <person name="Arita M."/>
            <person name="Mattarelli P."/>
        </authorList>
    </citation>
    <scope>NUCLEOTIDE SEQUENCE [LARGE SCALE GENOMIC DNA]</scope>
    <source>
        <strain evidence="4 5">RST27</strain>
    </source>
</reference>
<evidence type="ECO:0000259" key="3">
    <source>
        <dbReference type="PROSITE" id="PS50977"/>
    </source>
</evidence>
<keyword evidence="1 2" id="KW-0238">DNA-binding</keyword>
<dbReference type="Proteomes" id="UP000326060">
    <property type="component" value="Unassembled WGS sequence"/>
</dbReference>